<geneLocation type="plasmid" evidence="1 2">
    <name>unnamed1</name>
</geneLocation>
<accession>A0ABY7LVM3</accession>
<protein>
    <submittedName>
        <fullName evidence="1">Uncharacterized protein</fullName>
    </submittedName>
</protein>
<evidence type="ECO:0000313" key="1">
    <source>
        <dbReference type="EMBL" id="WBA43992.1"/>
    </source>
</evidence>
<name>A0ABY7LVM3_9BACT</name>
<dbReference type="EMBL" id="CP114768">
    <property type="protein sequence ID" value="WBA43992.1"/>
    <property type="molecule type" value="Genomic_DNA"/>
</dbReference>
<keyword evidence="2" id="KW-1185">Reference proteome</keyword>
<dbReference type="Proteomes" id="UP001211005">
    <property type="component" value="Plasmid unnamed1"/>
</dbReference>
<proteinExistence type="predicted"/>
<organism evidence="1 2">
    <name type="scientific">Hymenobacter canadensis</name>
    <dbReference type="NCBI Taxonomy" id="2999067"/>
    <lineage>
        <taxon>Bacteria</taxon>
        <taxon>Pseudomonadati</taxon>
        <taxon>Bacteroidota</taxon>
        <taxon>Cytophagia</taxon>
        <taxon>Cytophagales</taxon>
        <taxon>Hymenobacteraceae</taxon>
        <taxon>Hymenobacter</taxon>
    </lineage>
</organism>
<dbReference type="RefSeq" id="WP_269562026.1">
    <property type="nucleotide sequence ID" value="NZ_CP114768.1"/>
</dbReference>
<gene>
    <name evidence="1" type="ORF">O3303_20725</name>
</gene>
<keyword evidence="1" id="KW-0614">Plasmid</keyword>
<reference evidence="1 2" key="1">
    <citation type="submission" date="2022-12" db="EMBL/GenBank/DDBJ databases">
        <title>Hymenobacter canadensis sp. nov. isolated from lake water of the Cambridge Bay, Canada.</title>
        <authorList>
            <person name="Kim W.H."/>
            <person name="Lee Y.M."/>
        </authorList>
    </citation>
    <scope>NUCLEOTIDE SEQUENCE [LARGE SCALE GENOMIC DNA]</scope>
    <source>
        <strain evidence="1 2">PAMC 29467</strain>
        <plasmid evidence="1 2">unnamed1</plasmid>
    </source>
</reference>
<sequence>MGGQPLDRQRLVRFVPLAGTSRRHLGPTHVRAYGYVLDPDTVRYVAFFLSSGPVGTDGLFLKQVVDGPVQLYERYAANTAQRGTAITRREWLVRRGDQPPVNTYWWKFETDAAAFFRGCPALQADLQAGRYQPRDLERIVRAYNACGTAPTSPRRTGEH</sequence>
<evidence type="ECO:0000313" key="2">
    <source>
        <dbReference type="Proteomes" id="UP001211005"/>
    </source>
</evidence>